<dbReference type="PATRIC" id="fig|1365248.3.peg.1480"/>
<comment type="caution">
    <text evidence="1">The sequence shown here is derived from an EMBL/GenBank/DDBJ whole genome shotgun (WGS) entry which is preliminary data.</text>
</comment>
<dbReference type="Proteomes" id="UP000076486">
    <property type="component" value="Unassembled WGS sequence"/>
</dbReference>
<organism evidence="1 2">
    <name type="scientific">Pseudoalteromonas luteoviolacea CPMOR-1</name>
    <dbReference type="NCBI Taxonomy" id="1365248"/>
    <lineage>
        <taxon>Bacteria</taxon>
        <taxon>Pseudomonadati</taxon>
        <taxon>Pseudomonadota</taxon>
        <taxon>Gammaproteobacteria</taxon>
        <taxon>Alteromonadales</taxon>
        <taxon>Pseudoalteromonadaceae</taxon>
        <taxon>Pseudoalteromonas</taxon>
    </lineage>
</organism>
<name>A0A162BPS7_9GAMM</name>
<accession>A0A162BPS7</accession>
<proteinExistence type="predicted"/>
<evidence type="ECO:0000313" key="1">
    <source>
        <dbReference type="EMBL" id="KZN65277.1"/>
    </source>
</evidence>
<reference evidence="1 2" key="1">
    <citation type="submission" date="2013-07" db="EMBL/GenBank/DDBJ databases">
        <title>Comparative Genomic and Metabolomic Analysis of Twelve Strains of Pseudoalteromonas luteoviolacea.</title>
        <authorList>
            <person name="Vynne N.G."/>
            <person name="Mansson M."/>
            <person name="Gram L."/>
        </authorList>
    </citation>
    <scope>NUCLEOTIDE SEQUENCE [LARGE SCALE GENOMIC DNA]</scope>
    <source>
        <strain evidence="1 2">CPMOR-1</strain>
    </source>
</reference>
<evidence type="ECO:0000313" key="2">
    <source>
        <dbReference type="Proteomes" id="UP000076486"/>
    </source>
</evidence>
<gene>
    <name evidence="1" type="ORF">N473_01525</name>
</gene>
<dbReference type="EMBL" id="AUYC01000018">
    <property type="protein sequence ID" value="KZN65277.1"/>
    <property type="molecule type" value="Genomic_DNA"/>
</dbReference>
<sequence>MDKPNLTNDQIIEKAHKFMPGLKLMFSILDAYVDTAVHHPDFDAAKVEKAVLETKQMLLNIANMLNEDSVNFNLVVNRFVDLIGEIGEQGKSIISIAHKQPLADTFIYQQAKKDSGFYELYQGICDQAGWPHPEPCKYPNELKS</sequence>
<dbReference type="RefSeq" id="WP_063367294.1">
    <property type="nucleotide sequence ID" value="NZ_AUYC01000018.1"/>
</dbReference>
<dbReference type="AlphaFoldDB" id="A0A162BPS7"/>
<protein>
    <submittedName>
        <fullName evidence="1">Uncharacterized protein</fullName>
    </submittedName>
</protein>